<dbReference type="InterPro" id="IPR042099">
    <property type="entry name" value="ANL_N_sf"/>
</dbReference>
<evidence type="ECO:0000259" key="4">
    <source>
        <dbReference type="Pfam" id="PF13193"/>
    </source>
</evidence>
<dbReference type="Gene3D" id="3.30.300.30">
    <property type="match status" value="1"/>
</dbReference>
<evidence type="ECO:0000256" key="1">
    <source>
        <dbReference type="ARBA" id="ARBA00006432"/>
    </source>
</evidence>
<dbReference type="Pfam" id="PF13193">
    <property type="entry name" value="AMP-binding_C"/>
    <property type="match status" value="1"/>
</dbReference>
<accession>A0A345XLF6</accession>
<dbReference type="InterPro" id="IPR050237">
    <property type="entry name" value="ATP-dep_AMP-bd_enzyme"/>
</dbReference>
<dbReference type="Pfam" id="PF00501">
    <property type="entry name" value="AMP-binding"/>
    <property type="match status" value="1"/>
</dbReference>
<dbReference type="SUPFAM" id="SSF56801">
    <property type="entry name" value="Acetyl-CoA synthetase-like"/>
    <property type="match status" value="1"/>
</dbReference>
<evidence type="ECO:0000313" key="6">
    <source>
        <dbReference type="Proteomes" id="UP000254425"/>
    </source>
</evidence>
<feature type="domain" description="AMP-binding enzyme C-terminal" evidence="4">
    <location>
        <begin position="428"/>
        <end position="503"/>
    </location>
</feature>
<dbReference type="Gene3D" id="3.40.50.12780">
    <property type="entry name" value="N-terminal domain of ligase-like"/>
    <property type="match status" value="1"/>
</dbReference>
<proteinExistence type="inferred from homology"/>
<protein>
    <recommendedName>
        <fullName evidence="7">AMP-dependent synthetase</fullName>
    </recommendedName>
</protein>
<gene>
    <name evidence="5" type="ORF">DVA86_07195</name>
</gene>
<dbReference type="AlphaFoldDB" id="A0A345XLF6"/>
<name>A0A345XLF6_9ACTN</name>
<evidence type="ECO:0008006" key="7">
    <source>
        <dbReference type="Google" id="ProtNLM"/>
    </source>
</evidence>
<dbReference type="InterPro" id="IPR025110">
    <property type="entry name" value="AMP-bd_C"/>
</dbReference>
<comment type="similarity">
    <text evidence="1">Belongs to the ATP-dependent AMP-binding enzyme family.</text>
</comment>
<evidence type="ECO:0000259" key="3">
    <source>
        <dbReference type="Pfam" id="PF00501"/>
    </source>
</evidence>
<dbReference type="GO" id="GO:0016878">
    <property type="term" value="F:acid-thiol ligase activity"/>
    <property type="evidence" value="ECO:0007669"/>
    <property type="project" value="UniProtKB-ARBA"/>
</dbReference>
<dbReference type="InterPro" id="IPR045851">
    <property type="entry name" value="AMP-bd_C_sf"/>
</dbReference>
<dbReference type="KEGG" id="sarm:DVA86_07195"/>
<keyword evidence="2" id="KW-0436">Ligase</keyword>
<evidence type="ECO:0000313" key="5">
    <source>
        <dbReference type="EMBL" id="AXK32472.1"/>
    </source>
</evidence>
<sequence>MLVSDIVRHNARFFGEQDAVVVPGGTTHSWSELDVRTNRFAHALLGLGLVKGDRIAVFAPNCGEYVEFFFATAKSGIIGAATNIRLAPYEISSYLAYVEPQAVLVHAELARAARAWLPDVPTVRHVIGFGGDHGFDLDLEDLLGRARADDPAVPVHEEDTYQLGATSGTTGIPKAAVLTHRNALAAMLNWLAELPIPERGTGLQCIPYFFNPGGPAGLHPVLMKGGRTVVPPAFDPAEFPRLVQEYGVTNTIIVPTMVQMVVGQPGIERYDMSSLRGIISGGSPYVLDVLRRAREMIGDVFFPLYGMAESYSCGAVLRPENQFTEGTEEQVRRLSTVGKPNVLIRLRVVGPAGDDVPHDGRTSGEIWLSGDSISPGYFRMDEETRSSREGEWFKTGDVAVVDTEGFITIVDRLKDMIITGGINVFSVEVERVLQGHPDVEQAAVIGVPHETWGEAIHAVVRRRPGSAVTEDELMAFAAERLSGYKKPRSVEFLEQLPMSATGKILKKDLRGRHDGLPGQTEHAGA</sequence>
<feature type="domain" description="AMP-dependent synthetase/ligase" evidence="3">
    <location>
        <begin position="8"/>
        <end position="378"/>
    </location>
</feature>
<dbReference type="PROSITE" id="PS00455">
    <property type="entry name" value="AMP_BINDING"/>
    <property type="match status" value="1"/>
</dbReference>
<evidence type="ECO:0000256" key="2">
    <source>
        <dbReference type="ARBA" id="ARBA00022598"/>
    </source>
</evidence>
<organism evidence="5 6">
    <name type="scientific">Streptomyces armeniacus</name>
    <dbReference type="NCBI Taxonomy" id="83291"/>
    <lineage>
        <taxon>Bacteria</taxon>
        <taxon>Bacillati</taxon>
        <taxon>Actinomycetota</taxon>
        <taxon>Actinomycetes</taxon>
        <taxon>Kitasatosporales</taxon>
        <taxon>Streptomycetaceae</taxon>
        <taxon>Streptomyces</taxon>
    </lineage>
</organism>
<dbReference type="PANTHER" id="PTHR43767:SF1">
    <property type="entry name" value="NONRIBOSOMAL PEPTIDE SYNTHASE PES1 (EUROFUNG)-RELATED"/>
    <property type="match status" value="1"/>
</dbReference>
<dbReference type="InterPro" id="IPR020845">
    <property type="entry name" value="AMP-binding_CS"/>
</dbReference>
<dbReference type="FunFam" id="3.30.300.30:FF:000008">
    <property type="entry name" value="2,3-dihydroxybenzoate-AMP ligase"/>
    <property type="match status" value="1"/>
</dbReference>
<dbReference type="EMBL" id="CP031320">
    <property type="protein sequence ID" value="AXK32472.1"/>
    <property type="molecule type" value="Genomic_DNA"/>
</dbReference>
<dbReference type="RefSeq" id="WP_208876697.1">
    <property type="nucleotide sequence ID" value="NZ_CP031320.1"/>
</dbReference>
<dbReference type="InterPro" id="IPR000873">
    <property type="entry name" value="AMP-dep_synth/lig_dom"/>
</dbReference>
<reference evidence="5 6" key="1">
    <citation type="submission" date="2018-07" db="EMBL/GenBank/DDBJ databases">
        <title>Draft genome of the type strain Streptomyces armeniacus ATCC 15676.</title>
        <authorList>
            <person name="Labana P."/>
            <person name="Gosse J.T."/>
            <person name="Boddy C.N."/>
        </authorList>
    </citation>
    <scope>NUCLEOTIDE SEQUENCE [LARGE SCALE GENOMIC DNA]</scope>
    <source>
        <strain evidence="5 6">ATCC 15676</strain>
    </source>
</reference>
<keyword evidence="6" id="KW-1185">Reference proteome</keyword>
<dbReference type="PANTHER" id="PTHR43767">
    <property type="entry name" value="LONG-CHAIN-FATTY-ACID--COA LIGASE"/>
    <property type="match status" value="1"/>
</dbReference>
<dbReference type="Proteomes" id="UP000254425">
    <property type="component" value="Chromosome"/>
</dbReference>